<comment type="caution">
    <text evidence="2">The sequence shown here is derived from an EMBL/GenBank/DDBJ whole genome shotgun (WGS) entry which is preliminary data.</text>
</comment>
<gene>
    <name evidence="2" type="ORF">AB6724_05745</name>
</gene>
<dbReference type="SUPFAM" id="SSF52540">
    <property type="entry name" value="P-loop containing nucleoside triphosphate hydrolases"/>
    <property type="match status" value="1"/>
</dbReference>
<organism evidence="2 3">
    <name type="scientific">Comamonas guangdongensis</name>
    <dbReference type="NCBI Taxonomy" id="510515"/>
    <lineage>
        <taxon>Bacteria</taxon>
        <taxon>Pseudomonadati</taxon>
        <taxon>Pseudomonadota</taxon>
        <taxon>Betaproteobacteria</taxon>
        <taxon>Burkholderiales</taxon>
        <taxon>Comamonadaceae</taxon>
        <taxon>Comamonas</taxon>
    </lineage>
</organism>
<dbReference type="Gene3D" id="3.40.50.300">
    <property type="entry name" value="P-loop containing nucleotide triphosphate hydrolases"/>
    <property type="match status" value="1"/>
</dbReference>
<dbReference type="Pfam" id="PF07693">
    <property type="entry name" value="KAP_NTPase"/>
    <property type="match status" value="1"/>
</dbReference>
<dbReference type="InterPro" id="IPR011646">
    <property type="entry name" value="KAP_P-loop"/>
</dbReference>
<name>A0ABV3ZSS3_9BURK</name>
<keyword evidence="3" id="KW-1185">Reference proteome</keyword>
<dbReference type="Proteomes" id="UP001561046">
    <property type="component" value="Unassembled WGS sequence"/>
</dbReference>
<dbReference type="InterPro" id="IPR027417">
    <property type="entry name" value="P-loop_NTPase"/>
</dbReference>
<evidence type="ECO:0000313" key="2">
    <source>
        <dbReference type="EMBL" id="MEX8192341.1"/>
    </source>
</evidence>
<proteinExistence type="predicted"/>
<accession>A0ABV3ZSS3</accession>
<dbReference type="EMBL" id="JBFYGN010000005">
    <property type="protein sequence ID" value="MEX8192341.1"/>
    <property type="molecule type" value="Genomic_DNA"/>
</dbReference>
<sequence>MTTEENPWAKDLLNRSNVADFIYSVVKSNDLSNGDDNALIFSIDGEWGSGKTHFINCWMKDLSSKGHPVLRFDAWEHDLSEEPFVALMSEFKKAIPEWTDKITIDKIAVNSIKEKSSELLKSAASAFIPSVKQLITHQVKKYAGDQFLEIINGGENKDRDDENSPNLTKDSLKIIEKEFKNQLDSHQIRQKSITALKENLSQISSLLSKEENISNPIFIFIDELDRCRPLYAIKLLETLKHIFNANGFCFVVATDQSQLCESIKAVYGSGFNSRMYLKRFFSFDFTLPAPRRLEFIKILSKNLEEKFKFNEFNHLPLLEIVDNERPRIHISFAYIFDKISSFFDLSLRSIRQIYNRYIIISNLYRNKSQHETLQNTFLIWCLCLAHRDNDDFIKFKNEQKSEYLELSRKINFAYYYDGFVNRETTIISLYEIISTYNILRKRKASHTEINDGWDSNIYRYSFTGISPSYDDYIDLSLMSLNYKI</sequence>
<evidence type="ECO:0000259" key="1">
    <source>
        <dbReference type="Pfam" id="PF07693"/>
    </source>
</evidence>
<reference evidence="2 3" key="1">
    <citation type="journal article" date="2013" name="Int. J. Syst. Evol. Microbiol.">
        <title>Comamonas guangdongensis sp. nov., isolated from subterranean forest sediment, and emended description of the genus Comamonas.</title>
        <authorList>
            <person name="Zhang J."/>
            <person name="Wang Y."/>
            <person name="Zhou S."/>
            <person name="Wu C."/>
            <person name="He J."/>
            <person name="Li F."/>
        </authorList>
    </citation>
    <scope>NUCLEOTIDE SEQUENCE [LARGE SCALE GENOMIC DNA]</scope>
    <source>
        <strain evidence="2 3">CCTCC AB2011133</strain>
    </source>
</reference>
<feature type="domain" description="KAP NTPase" evidence="1">
    <location>
        <begin position="16"/>
        <end position="361"/>
    </location>
</feature>
<dbReference type="RefSeq" id="WP_369337545.1">
    <property type="nucleotide sequence ID" value="NZ_JBFYGN010000005.1"/>
</dbReference>
<evidence type="ECO:0000313" key="3">
    <source>
        <dbReference type="Proteomes" id="UP001561046"/>
    </source>
</evidence>
<protein>
    <submittedName>
        <fullName evidence="2">P-loop NTPase fold protein</fullName>
    </submittedName>
</protein>